<accession>A0A0B5AZC9</accession>
<gene>
    <name evidence="2" type="ORF">JMA_39760</name>
</gene>
<feature type="compositionally biased region" description="Basic and acidic residues" evidence="1">
    <location>
        <begin position="16"/>
        <end position="29"/>
    </location>
</feature>
<dbReference type="Proteomes" id="UP000031449">
    <property type="component" value="Plasmid unnamed"/>
</dbReference>
<keyword evidence="2" id="KW-0614">Plasmid</keyword>
<sequence>MKNQKIKSFISPEPTLTREEWKAGKESGRIKKQIPSTR</sequence>
<name>A0A0B5AZC9_9BACL</name>
<geneLocation type="plasmid" evidence="3"/>
<dbReference type="EMBL" id="CP009417">
    <property type="protein sequence ID" value="AJD93294.1"/>
    <property type="molecule type" value="Genomic_DNA"/>
</dbReference>
<dbReference type="KEGG" id="jeo:JMA_39760"/>
<evidence type="ECO:0000313" key="3">
    <source>
        <dbReference type="Proteomes" id="UP000031449"/>
    </source>
</evidence>
<reference evidence="2 3" key="1">
    <citation type="submission" date="2014-08" db="EMBL/GenBank/DDBJ databases">
        <title>Complete genome of a marine bacteria Jeotgalibacillus malaysiensis.</title>
        <authorList>
            <person name="Yaakop A.S."/>
            <person name="Chan K.-G."/>
            <person name="Goh K.M."/>
        </authorList>
    </citation>
    <scope>NUCLEOTIDE SEQUENCE [LARGE SCALE GENOMIC DNA]</scope>
    <source>
        <strain evidence="2 3">D5</strain>
        <plasmid evidence="3">Plasmid</plasmid>
    </source>
</reference>
<evidence type="ECO:0000313" key="2">
    <source>
        <dbReference type="EMBL" id="AJD93294.1"/>
    </source>
</evidence>
<feature type="region of interest" description="Disordered" evidence="1">
    <location>
        <begin position="1"/>
        <end position="38"/>
    </location>
</feature>
<protein>
    <submittedName>
        <fullName evidence="2">Uncharacterized protein</fullName>
    </submittedName>
</protein>
<evidence type="ECO:0000256" key="1">
    <source>
        <dbReference type="SAM" id="MobiDB-lite"/>
    </source>
</evidence>
<dbReference type="BioCyc" id="JESP1508404:G14D9-13260-MONOMER"/>
<dbReference type="HOGENOM" id="CLU_3328865_0_0_9"/>
<organism evidence="2 3">
    <name type="scientific">Jeotgalibacillus malaysiensis</name>
    <dbReference type="NCBI Taxonomy" id="1508404"/>
    <lineage>
        <taxon>Bacteria</taxon>
        <taxon>Bacillati</taxon>
        <taxon>Bacillota</taxon>
        <taxon>Bacilli</taxon>
        <taxon>Bacillales</taxon>
        <taxon>Caryophanaceae</taxon>
        <taxon>Jeotgalibacillus</taxon>
    </lineage>
</organism>
<proteinExistence type="predicted"/>
<keyword evidence="3" id="KW-1185">Reference proteome</keyword>
<dbReference type="AlphaFoldDB" id="A0A0B5AZC9"/>